<name>A0A1S3DRR9_DIACI</name>
<gene>
    <name evidence="3" type="primary">LOC103522731</name>
</gene>
<evidence type="ECO:0000256" key="1">
    <source>
        <dbReference type="SAM" id="MobiDB-lite"/>
    </source>
</evidence>
<feature type="compositionally biased region" description="Polar residues" evidence="1">
    <location>
        <begin position="64"/>
        <end position="75"/>
    </location>
</feature>
<dbReference type="Proteomes" id="UP000079169">
    <property type="component" value="Unplaced"/>
</dbReference>
<keyword evidence="2" id="KW-1185">Reference proteome</keyword>
<accession>A0A1S3DRR9</accession>
<dbReference type="RefSeq" id="XP_008486047.1">
    <property type="nucleotide sequence ID" value="XM_008487825.1"/>
</dbReference>
<sequence length="207" mass="21924">DAFFGRELLDSTKDSAQDLDSSASEESEDTQVRFKITDEKTITLSEAPPPSACPPSSTPPASQLMPQQAPSSSTGPPEVCDDDEDSLDELSSDLASPPERPPRSPNTKASNTSPPPPTVDTQTPSLARTPLVQKVAFPTTIPSHPSTIQYIPIVPNTTATPTSNTASLRATLHFVHNETATTSGGDETSPSGNQRTIQYQLIANPSQ</sequence>
<feature type="region of interest" description="Disordered" evidence="1">
    <location>
        <begin position="1"/>
        <end position="129"/>
    </location>
</feature>
<organism evidence="2 3">
    <name type="scientific">Diaphorina citri</name>
    <name type="common">Asian citrus psyllid</name>
    <dbReference type="NCBI Taxonomy" id="121845"/>
    <lineage>
        <taxon>Eukaryota</taxon>
        <taxon>Metazoa</taxon>
        <taxon>Ecdysozoa</taxon>
        <taxon>Arthropoda</taxon>
        <taxon>Hexapoda</taxon>
        <taxon>Insecta</taxon>
        <taxon>Pterygota</taxon>
        <taxon>Neoptera</taxon>
        <taxon>Paraneoptera</taxon>
        <taxon>Hemiptera</taxon>
        <taxon>Sternorrhyncha</taxon>
        <taxon>Psylloidea</taxon>
        <taxon>Psyllidae</taxon>
        <taxon>Diaphorininae</taxon>
        <taxon>Diaphorina</taxon>
    </lineage>
</organism>
<proteinExistence type="predicted"/>
<protein>
    <submittedName>
        <fullName evidence="3">Proline-rich receptor-like protein kinase PERK8</fullName>
    </submittedName>
</protein>
<evidence type="ECO:0000313" key="3">
    <source>
        <dbReference type="RefSeq" id="XP_008486047.1"/>
    </source>
</evidence>
<feature type="non-terminal residue" evidence="3">
    <location>
        <position position="207"/>
    </location>
</feature>
<evidence type="ECO:0000313" key="2">
    <source>
        <dbReference type="Proteomes" id="UP000079169"/>
    </source>
</evidence>
<reference evidence="3" key="1">
    <citation type="submission" date="2025-08" db="UniProtKB">
        <authorList>
            <consortium name="RefSeq"/>
        </authorList>
    </citation>
    <scope>IDENTIFICATION</scope>
</reference>
<dbReference type="PaxDb" id="121845-A0A1S3DRR9"/>
<feature type="compositionally biased region" description="Basic and acidic residues" evidence="1">
    <location>
        <begin position="30"/>
        <end position="41"/>
    </location>
</feature>
<feature type="compositionally biased region" description="Pro residues" evidence="1">
    <location>
        <begin position="47"/>
        <end position="58"/>
    </location>
</feature>
<feature type="compositionally biased region" description="Basic and acidic residues" evidence="1">
    <location>
        <begin position="7"/>
        <end position="16"/>
    </location>
</feature>
<feature type="non-terminal residue" evidence="3">
    <location>
        <position position="1"/>
    </location>
</feature>
<feature type="compositionally biased region" description="Acidic residues" evidence="1">
    <location>
        <begin position="79"/>
        <end position="91"/>
    </location>
</feature>
<dbReference type="KEGG" id="dci:103522731"/>
<dbReference type="GeneID" id="103522731"/>
<dbReference type="AlphaFoldDB" id="A0A1S3DRR9"/>